<name>A0A6I4TF13_9SPHN</name>
<sequence length="242" mass="27009">MWTPTALASELRRYRRTVWRVVEAQHRISTNRLAANLAGQKRLEELADAAKPDLPKSARGLHYLLASPFRYGHGVASRFRRANERPGIFYSSESEQTAITETAYWRLRFISRSPGFLPGNRTSEHLSFSVPVSIARLLDTTRPPLSRESERWIDPADYSACQDLAEAARAAGGQAIRSPSARDPQGINLALFDPACFARAEPDHGRGWHLRLEGRRLIALAAFPSGEVLEFTAERFGLPSLG</sequence>
<dbReference type="Pfam" id="PF08808">
    <property type="entry name" value="RES"/>
    <property type="match status" value="1"/>
</dbReference>
<dbReference type="OrthoDB" id="7300555at2"/>
<evidence type="ECO:0000259" key="1">
    <source>
        <dbReference type="SMART" id="SM00953"/>
    </source>
</evidence>
<dbReference type="EMBL" id="WTZA01000002">
    <property type="protein sequence ID" value="MXO75911.1"/>
    <property type="molecule type" value="Genomic_DNA"/>
</dbReference>
<keyword evidence="3" id="KW-1185">Reference proteome</keyword>
<feature type="domain" description="RES" evidence="1">
    <location>
        <begin position="68"/>
        <end position="203"/>
    </location>
</feature>
<proteinExistence type="predicted"/>
<dbReference type="InterPro" id="IPR014914">
    <property type="entry name" value="RES_dom"/>
</dbReference>
<comment type="caution">
    <text evidence="2">The sequence shown here is derived from an EMBL/GenBank/DDBJ whole genome shotgun (WGS) entry which is preliminary data.</text>
</comment>
<reference evidence="2 3" key="1">
    <citation type="submission" date="2019-12" db="EMBL/GenBank/DDBJ databases">
        <title>Genomic-based taxomic classification of the family Erythrobacteraceae.</title>
        <authorList>
            <person name="Xu L."/>
        </authorList>
    </citation>
    <scope>NUCLEOTIDE SEQUENCE [LARGE SCALE GENOMIC DNA]</scope>
    <source>
        <strain evidence="2 3">100921-2</strain>
    </source>
</reference>
<dbReference type="RefSeq" id="WP_057883277.1">
    <property type="nucleotide sequence ID" value="NZ_WTZA01000002.1"/>
</dbReference>
<organism evidence="2 3">
    <name type="scientific">Tsuneonella aeria</name>
    <dbReference type="NCBI Taxonomy" id="1837929"/>
    <lineage>
        <taxon>Bacteria</taxon>
        <taxon>Pseudomonadati</taxon>
        <taxon>Pseudomonadota</taxon>
        <taxon>Alphaproteobacteria</taxon>
        <taxon>Sphingomonadales</taxon>
        <taxon>Erythrobacteraceae</taxon>
        <taxon>Tsuneonella</taxon>
    </lineage>
</organism>
<gene>
    <name evidence="2" type="ORF">GRI40_11865</name>
</gene>
<dbReference type="Proteomes" id="UP000439522">
    <property type="component" value="Unassembled WGS sequence"/>
</dbReference>
<protein>
    <submittedName>
        <fullName evidence="2">RES domain-containing protein</fullName>
    </submittedName>
</protein>
<evidence type="ECO:0000313" key="2">
    <source>
        <dbReference type="EMBL" id="MXO75911.1"/>
    </source>
</evidence>
<evidence type="ECO:0000313" key="3">
    <source>
        <dbReference type="Proteomes" id="UP000439522"/>
    </source>
</evidence>
<dbReference type="SMART" id="SM00953">
    <property type="entry name" value="RES"/>
    <property type="match status" value="1"/>
</dbReference>
<accession>A0A6I4TF13</accession>
<dbReference type="AlphaFoldDB" id="A0A6I4TF13"/>